<protein>
    <submittedName>
        <fullName evidence="1">Uncharacterized protein</fullName>
    </submittedName>
</protein>
<gene>
    <name evidence="1" type="ORF">ACFVZC_17310</name>
</gene>
<reference evidence="1 2" key="1">
    <citation type="submission" date="2024-09" db="EMBL/GenBank/DDBJ databases">
        <title>The Natural Products Discovery Center: Release of the First 8490 Sequenced Strains for Exploring Actinobacteria Biosynthetic Diversity.</title>
        <authorList>
            <person name="Kalkreuter E."/>
            <person name="Kautsar S.A."/>
            <person name="Yang D."/>
            <person name="Bader C.D."/>
            <person name="Teijaro C.N."/>
            <person name="Fluegel L."/>
            <person name="Davis C.M."/>
            <person name="Simpson J.R."/>
            <person name="Lauterbach L."/>
            <person name="Steele A.D."/>
            <person name="Gui C."/>
            <person name="Meng S."/>
            <person name="Li G."/>
            <person name="Viehrig K."/>
            <person name="Ye F."/>
            <person name="Su P."/>
            <person name="Kiefer A.F."/>
            <person name="Nichols A."/>
            <person name="Cepeda A.J."/>
            <person name="Yan W."/>
            <person name="Fan B."/>
            <person name="Jiang Y."/>
            <person name="Adhikari A."/>
            <person name="Zheng C.-J."/>
            <person name="Schuster L."/>
            <person name="Cowan T.M."/>
            <person name="Smanski M.J."/>
            <person name="Chevrette M.G."/>
            <person name="De Carvalho L.P.S."/>
            <person name="Shen B."/>
        </authorList>
    </citation>
    <scope>NUCLEOTIDE SEQUENCE [LARGE SCALE GENOMIC DNA]</scope>
    <source>
        <strain evidence="1 2">NPDC058328</strain>
    </source>
</reference>
<sequence>MSNYQAGYARGVEAAAITVEALRDTGKTPDEIAAAIRELADRLKADQDSQAR</sequence>
<name>A0ABW6Q7G7_9ACTN</name>
<dbReference type="EMBL" id="JBHVZQ010000013">
    <property type="protein sequence ID" value="MFF1275150.1"/>
    <property type="molecule type" value="Genomic_DNA"/>
</dbReference>
<proteinExistence type="predicted"/>
<organism evidence="1 2">
    <name type="scientific">Streptomyces marokkonensis</name>
    <dbReference type="NCBI Taxonomy" id="324855"/>
    <lineage>
        <taxon>Bacteria</taxon>
        <taxon>Bacillati</taxon>
        <taxon>Actinomycetota</taxon>
        <taxon>Actinomycetes</taxon>
        <taxon>Kitasatosporales</taxon>
        <taxon>Streptomycetaceae</taxon>
        <taxon>Streptomyces</taxon>
    </lineage>
</organism>
<accession>A0ABW6Q7G7</accession>
<dbReference type="RefSeq" id="WP_388235512.1">
    <property type="nucleotide sequence ID" value="NZ_JBHVZQ010000013.1"/>
</dbReference>
<dbReference type="Proteomes" id="UP001601627">
    <property type="component" value="Unassembled WGS sequence"/>
</dbReference>
<keyword evidence="2" id="KW-1185">Reference proteome</keyword>
<evidence type="ECO:0000313" key="1">
    <source>
        <dbReference type="EMBL" id="MFF1275150.1"/>
    </source>
</evidence>
<comment type="caution">
    <text evidence="1">The sequence shown here is derived from an EMBL/GenBank/DDBJ whole genome shotgun (WGS) entry which is preliminary data.</text>
</comment>
<evidence type="ECO:0000313" key="2">
    <source>
        <dbReference type="Proteomes" id="UP001601627"/>
    </source>
</evidence>